<dbReference type="AlphaFoldDB" id="A0A444DGW1"/>
<evidence type="ECO:0000313" key="1">
    <source>
        <dbReference type="EMBL" id="RZR72653.1"/>
    </source>
</evidence>
<dbReference type="Proteomes" id="UP000290560">
    <property type="component" value="Unassembled WGS sequence"/>
</dbReference>
<protein>
    <submittedName>
        <fullName evidence="1">Uncharacterized protein</fullName>
    </submittedName>
</protein>
<gene>
    <name evidence="1" type="ORF">BHM03_00015543</name>
</gene>
<proteinExistence type="predicted"/>
<organism evidence="1">
    <name type="scientific">Ensete ventricosum</name>
    <name type="common">Abyssinian banana</name>
    <name type="synonym">Musa ensete</name>
    <dbReference type="NCBI Taxonomy" id="4639"/>
    <lineage>
        <taxon>Eukaryota</taxon>
        <taxon>Viridiplantae</taxon>
        <taxon>Streptophyta</taxon>
        <taxon>Embryophyta</taxon>
        <taxon>Tracheophyta</taxon>
        <taxon>Spermatophyta</taxon>
        <taxon>Magnoliopsida</taxon>
        <taxon>Liliopsida</taxon>
        <taxon>Zingiberales</taxon>
        <taxon>Musaceae</taxon>
        <taxon>Ensete</taxon>
    </lineage>
</organism>
<accession>A0A444DGW1</accession>
<dbReference type="EMBL" id="KV875731">
    <property type="protein sequence ID" value="RZR72653.1"/>
    <property type="molecule type" value="Genomic_DNA"/>
</dbReference>
<reference evidence="1" key="1">
    <citation type="journal article" date="2018" name="Data Brief">
        <title>Genome sequence data from 17 accessions of Ensete ventricosum, a staple food crop for millions in Ethiopia.</title>
        <authorList>
            <person name="Yemataw Z."/>
            <person name="Muzemil S."/>
            <person name="Ambachew D."/>
            <person name="Tripathi L."/>
            <person name="Tesfaye K."/>
            <person name="Chala A."/>
            <person name="Farbos A."/>
            <person name="O'Neill P."/>
            <person name="Moore K."/>
            <person name="Grant M."/>
            <person name="Studholme D.J."/>
        </authorList>
    </citation>
    <scope>NUCLEOTIDE SEQUENCE [LARGE SCALE GENOMIC DNA]</scope>
    <source>
        <tissue evidence="1">Leaf</tissue>
    </source>
</reference>
<name>A0A444DGW1_ENSVE</name>
<sequence>MRNRGPLRSVGPDLRGPLARDACPFCEDRLFDARQRPRLHSIWLVNRSGSIGTRQSNNKAFGTTKAVDREMSKSGALDLATGVGGKIKKEDVQSAVEQYNFFTPLMRMAWDVFVGSHASVSFLLPDTRHEKEHWVELH</sequence>